<gene>
    <name evidence="2" type="ORF">FGO68_gene11253</name>
</gene>
<accession>A0A8J8NCU6</accession>
<dbReference type="Gene3D" id="2.20.110.10">
    <property type="entry name" value="Histone H3 K4-specific methyltransferase SET7/9 N-terminal domain"/>
    <property type="match status" value="1"/>
</dbReference>
<dbReference type="Pfam" id="PF02493">
    <property type="entry name" value="MORN"/>
    <property type="match status" value="3"/>
</dbReference>
<dbReference type="SMART" id="SM00698">
    <property type="entry name" value="MORN"/>
    <property type="match status" value="3"/>
</dbReference>
<protein>
    <recommendedName>
        <fullName evidence="4">MORN repeat protein</fullName>
    </recommendedName>
</protein>
<reference evidence="2" key="1">
    <citation type="submission" date="2019-06" db="EMBL/GenBank/DDBJ databases">
        <authorList>
            <person name="Zheng W."/>
        </authorList>
    </citation>
    <scope>NUCLEOTIDE SEQUENCE</scope>
    <source>
        <strain evidence="2">QDHG01</strain>
    </source>
</reference>
<keyword evidence="3" id="KW-1185">Reference proteome</keyword>
<dbReference type="EMBL" id="RRYP01020975">
    <property type="protein sequence ID" value="TNV72787.1"/>
    <property type="molecule type" value="Genomic_DNA"/>
</dbReference>
<dbReference type="OrthoDB" id="270720at2759"/>
<dbReference type="PANTHER" id="PTHR23084:SF263">
    <property type="entry name" value="MORN REPEAT-CONTAINING PROTEIN 1"/>
    <property type="match status" value="1"/>
</dbReference>
<keyword evidence="1" id="KW-0677">Repeat</keyword>
<evidence type="ECO:0000313" key="3">
    <source>
        <dbReference type="Proteomes" id="UP000785679"/>
    </source>
</evidence>
<evidence type="ECO:0000313" key="2">
    <source>
        <dbReference type="EMBL" id="TNV72787.1"/>
    </source>
</evidence>
<dbReference type="PANTHER" id="PTHR23084">
    <property type="entry name" value="PHOSPHATIDYLINOSITOL-4-PHOSPHATE 5-KINASE RELATED"/>
    <property type="match status" value="1"/>
</dbReference>
<dbReference type="AlphaFoldDB" id="A0A8J8NCU6"/>
<dbReference type="InterPro" id="IPR003409">
    <property type="entry name" value="MORN"/>
</dbReference>
<sequence>MLDKLISTFNKPFDDYEPELNADGDSKLTECIKKWGWKWSLNQLNQHARPDSKVQWTTFEGAERKIWNNLQQGVYYGQMQNEKRHGFGIVYTTDSGSNPWLYECEWKEGSPINEGRYIWIVGNEWYKFEGTIDDSYYLNGHGSQHNEDGYQYQGQWKQGDKHGQGKVIYKDGRSYEGEWQDNYRHGQGRKTDKDGTYHEGQWKINGIFSKEVGVHKYYNKEGKLIETKDHGDVVSDSDGE</sequence>
<dbReference type="SUPFAM" id="SSF82185">
    <property type="entry name" value="Histone H3 K4-specific methyltransferase SET7/9 N-terminal domain"/>
    <property type="match status" value="2"/>
</dbReference>
<proteinExistence type="predicted"/>
<dbReference type="Proteomes" id="UP000785679">
    <property type="component" value="Unassembled WGS sequence"/>
</dbReference>
<evidence type="ECO:0000256" key="1">
    <source>
        <dbReference type="ARBA" id="ARBA00022737"/>
    </source>
</evidence>
<evidence type="ECO:0008006" key="4">
    <source>
        <dbReference type="Google" id="ProtNLM"/>
    </source>
</evidence>
<comment type="caution">
    <text evidence="2">The sequence shown here is derived from an EMBL/GenBank/DDBJ whole genome shotgun (WGS) entry which is preliminary data.</text>
</comment>
<organism evidence="2 3">
    <name type="scientific">Halteria grandinella</name>
    <dbReference type="NCBI Taxonomy" id="5974"/>
    <lineage>
        <taxon>Eukaryota</taxon>
        <taxon>Sar</taxon>
        <taxon>Alveolata</taxon>
        <taxon>Ciliophora</taxon>
        <taxon>Intramacronucleata</taxon>
        <taxon>Spirotrichea</taxon>
        <taxon>Stichotrichia</taxon>
        <taxon>Sporadotrichida</taxon>
        <taxon>Halteriidae</taxon>
        <taxon>Halteria</taxon>
    </lineage>
</organism>
<name>A0A8J8NCU6_HALGN</name>